<proteinExistence type="predicted"/>
<sequence length="381" mass="44294">MASNHNLSHSKIHDINRWVCSFDFKTKTNFTPYKLKGIKALRNVKIKSNFLHAIVKFWDPEDHMFQHRESLSDALGLPASIISSMVEGNMVNLHAIVSRLISKHTYGVIDNMQKNFGLALCFMGEFLLCSIRHGFVDARAISVVSQIKDGDNLVSLILAETLLGLDVVFHGGESQNFLRSPLTLQIWLMERLDMIVRPTTGNYGPSNFLSRTVIKTKCQTESDWVKFLNKKSSASIRWNCYWLKCPALLLRSPESDHIFIVGLRRATFYKANRLLRQFQYEQGMPSGKRRRHFTPMDTNPPSIRNMLLGLEMADRVDRSFVKVHFHKMITKYFNWLVDKISDKETEMVAMRKQFLRDNWERHDEDNYEFKKREEGNKVPST</sequence>
<evidence type="ECO:0000313" key="1">
    <source>
        <dbReference type="EMBL" id="KAK4605803.1"/>
    </source>
</evidence>
<protein>
    <submittedName>
        <fullName evidence="1">Uncharacterized protein</fullName>
    </submittedName>
</protein>
<dbReference type="PANTHER" id="PTHR48200">
    <property type="entry name" value="PROTEIN, PUTATIVE-RELATED"/>
    <property type="match status" value="1"/>
</dbReference>
<dbReference type="EMBL" id="JAXUIC010000001">
    <property type="protein sequence ID" value="KAK4605803.1"/>
    <property type="molecule type" value="Genomic_DNA"/>
</dbReference>
<comment type="caution">
    <text evidence="1">The sequence shown here is derived from an EMBL/GenBank/DDBJ whole genome shotgun (WGS) entry which is preliminary data.</text>
</comment>
<dbReference type="AlphaFoldDB" id="A0AAN7G3X5"/>
<reference evidence="1 2" key="1">
    <citation type="journal article" date="2023" name="G3 (Bethesda)">
        <title>A haplotype-resolved chromosome-scale genome for Quercus rubra L. provides insights into the genetics of adaptive traits for red oak species.</title>
        <authorList>
            <person name="Kapoor B."/>
            <person name="Jenkins J."/>
            <person name="Schmutz J."/>
            <person name="Zhebentyayeva T."/>
            <person name="Kuelheim C."/>
            <person name="Coggeshall M."/>
            <person name="Heim C."/>
            <person name="Lasky J.R."/>
            <person name="Leites L."/>
            <person name="Islam-Faridi N."/>
            <person name="Romero-Severson J."/>
            <person name="DeLeo V.L."/>
            <person name="Lucas S.M."/>
            <person name="Lazic D."/>
            <person name="Gailing O."/>
            <person name="Carlson J."/>
            <person name="Staton M."/>
        </authorList>
    </citation>
    <scope>NUCLEOTIDE SEQUENCE [LARGE SCALE GENOMIC DNA]</scope>
    <source>
        <strain evidence="1">Pseudo-F2</strain>
    </source>
</reference>
<evidence type="ECO:0000313" key="2">
    <source>
        <dbReference type="Proteomes" id="UP001324115"/>
    </source>
</evidence>
<organism evidence="1 2">
    <name type="scientific">Quercus rubra</name>
    <name type="common">Northern red oak</name>
    <name type="synonym">Quercus borealis</name>
    <dbReference type="NCBI Taxonomy" id="3512"/>
    <lineage>
        <taxon>Eukaryota</taxon>
        <taxon>Viridiplantae</taxon>
        <taxon>Streptophyta</taxon>
        <taxon>Embryophyta</taxon>
        <taxon>Tracheophyta</taxon>
        <taxon>Spermatophyta</taxon>
        <taxon>Magnoliopsida</taxon>
        <taxon>eudicotyledons</taxon>
        <taxon>Gunneridae</taxon>
        <taxon>Pentapetalae</taxon>
        <taxon>rosids</taxon>
        <taxon>fabids</taxon>
        <taxon>Fagales</taxon>
        <taxon>Fagaceae</taxon>
        <taxon>Quercus</taxon>
    </lineage>
</organism>
<keyword evidence="2" id="KW-1185">Reference proteome</keyword>
<dbReference type="PANTHER" id="PTHR48200:SF1">
    <property type="entry name" value="AMINOTRANSFERASE-LIKE PLANT MOBILE DOMAIN-CONTAINING PROTEIN"/>
    <property type="match status" value="1"/>
</dbReference>
<name>A0AAN7G3X5_QUERU</name>
<gene>
    <name evidence="1" type="ORF">RGQ29_000190</name>
</gene>
<accession>A0AAN7G3X5</accession>
<dbReference type="Proteomes" id="UP001324115">
    <property type="component" value="Unassembled WGS sequence"/>
</dbReference>